<organism evidence="3 4">
    <name type="scientific">Trametes coccinea (strain BRFM310)</name>
    <name type="common">Pycnoporus coccineus</name>
    <dbReference type="NCBI Taxonomy" id="1353009"/>
    <lineage>
        <taxon>Eukaryota</taxon>
        <taxon>Fungi</taxon>
        <taxon>Dikarya</taxon>
        <taxon>Basidiomycota</taxon>
        <taxon>Agaricomycotina</taxon>
        <taxon>Agaricomycetes</taxon>
        <taxon>Polyporales</taxon>
        <taxon>Polyporaceae</taxon>
        <taxon>Trametes</taxon>
    </lineage>
</organism>
<evidence type="ECO:0000259" key="2">
    <source>
        <dbReference type="Pfam" id="PF20411"/>
    </source>
</evidence>
<feature type="region of interest" description="Disordered" evidence="1">
    <location>
        <begin position="1"/>
        <end position="84"/>
    </location>
</feature>
<feature type="compositionally biased region" description="Basic and acidic residues" evidence="1">
    <location>
        <begin position="70"/>
        <end position="84"/>
    </location>
</feature>
<accession>A0A1Y2INV4</accession>
<dbReference type="OrthoDB" id="3176940at2759"/>
<evidence type="ECO:0000313" key="3">
    <source>
        <dbReference type="EMBL" id="OSD01921.1"/>
    </source>
</evidence>
<dbReference type="EMBL" id="KZ084108">
    <property type="protein sequence ID" value="OSD01921.1"/>
    <property type="molecule type" value="Genomic_DNA"/>
</dbReference>
<reference evidence="3 4" key="1">
    <citation type="journal article" date="2015" name="Biotechnol. Biofuels">
        <title>Enhanced degradation of softwood versus hardwood by the white-rot fungus Pycnoporus coccineus.</title>
        <authorList>
            <person name="Couturier M."/>
            <person name="Navarro D."/>
            <person name="Chevret D."/>
            <person name="Henrissat B."/>
            <person name="Piumi F."/>
            <person name="Ruiz-Duenas F.J."/>
            <person name="Martinez A.T."/>
            <person name="Grigoriev I.V."/>
            <person name="Riley R."/>
            <person name="Lipzen A."/>
            <person name="Berrin J.G."/>
            <person name="Master E.R."/>
            <person name="Rosso M.N."/>
        </authorList>
    </citation>
    <scope>NUCLEOTIDE SEQUENCE [LARGE SCALE GENOMIC DNA]</scope>
    <source>
        <strain evidence="3 4">BRFM310</strain>
    </source>
</reference>
<name>A0A1Y2INV4_TRAC3</name>
<feature type="region of interest" description="Disordered" evidence="1">
    <location>
        <begin position="97"/>
        <end position="117"/>
    </location>
</feature>
<evidence type="ECO:0000256" key="1">
    <source>
        <dbReference type="SAM" id="MobiDB-lite"/>
    </source>
</evidence>
<gene>
    <name evidence="3" type="ORF">PYCCODRAFT_1478097</name>
</gene>
<dbReference type="Proteomes" id="UP000193067">
    <property type="component" value="Unassembled WGS sequence"/>
</dbReference>
<sequence length="395" mass="43997">MRSRRNKEHASMGNLEIIELTDSETDIARPAIPRRARERVREVPASTATNEEELENRPRKLPRLSGPPRPKSESLESGKAGDMRLDDISLSHFEKHIPKTEVKEEEQAGEGSTIDQQQLDLKPAACEVKAELLPQSLDELRLAVSKLSNPKAEVKEERRLDADTVLNLLPHDALRPYDISLPEELRSVTTTRLQLSERYGGSPVDTFQQPSAHKVAEHGYDNFMCISLEWNPNGPQIPGHGGLFFKVGSPAELNVGRSGADENCPVVKVVFVKLASSRWLYLGQYEVAVAPALTAGQWSALPDRVRNCWTENIWKKSWTTEVRARIHLRRTLGRAPTPAEVDGAAKEGKYEHIQPGAIHDALAAGQDVRTIVQFSTCIGYDEDFQKGLVELARKG</sequence>
<feature type="compositionally biased region" description="Basic and acidic residues" evidence="1">
    <location>
        <begin position="97"/>
        <end position="106"/>
    </location>
</feature>
<protein>
    <recommendedName>
        <fullName evidence="2">DUF6697 domain-containing protein</fullName>
    </recommendedName>
</protein>
<evidence type="ECO:0000313" key="4">
    <source>
        <dbReference type="Proteomes" id="UP000193067"/>
    </source>
</evidence>
<dbReference type="STRING" id="1353009.A0A1Y2INV4"/>
<dbReference type="AlphaFoldDB" id="A0A1Y2INV4"/>
<proteinExistence type="predicted"/>
<keyword evidence="4" id="KW-1185">Reference proteome</keyword>
<feature type="domain" description="DUF6697" evidence="2">
    <location>
        <begin position="190"/>
        <end position="390"/>
    </location>
</feature>
<dbReference type="Pfam" id="PF20411">
    <property type="entry name" value="DUF6697"/>
    <property type="match status" value="1"/>
</dbReference>
<dbReference type="InterPro" id="IPR046520">
    <property type="entry name" value="DUF6697"/>
</dbReference>